<dbReference type="PANTHER" id="PTHR23510:SF3">
    <property type="entry name" value="MAJOR FACILITATOR SUPERFAMILY DOMAIN-CONTAINING PROTEIN 8"/>
    <property type="match status" value="1"/>
</dbReference>
<evidence type="ECO:0000256" key="2">
    <source>
        <dbReference type="ARBA" id="ARBA00022448"/>
    </source>
</evidence>
<comment type="subcellular location">
    <subcellularLocation>
        <location evidence="1">Endomembrane system</location>
        <topology evidence="1">Multi-pass membrane protein</topology>
    </subcellularLocation>
</comment>
<dbReference type="InterPro" id="IPR036259">
    <property type="entry name" value="MFS_trans_sf"/>
</dbReference>
<evidence type="ECO:0000256" key="3">
    <source>
        <dbReference type="ARBA" id="ARBA00022692"/>
    </source>
</evidence>
<proteinExistence type="predicted"/>
<dbReference type="GO" id="GO:0012505">
    <property type="term" value="C:endomembrane system"/>
    <property type="evidence" value="ECO:0007669"/>
    <property type="project" value="UniProtKB-SubCell"/>
</dbReference>
<feature type="transmembrane region" description="Helical" evidence="6">
    <location>
        <begin position="266"/>
        <end position="288"/>
    </location>
</feature>
<dbReference type="InterPro" id="IPR011701">
    <property type="entry name" value="MFS"/>
</dbReference>
<keyword evidence="8" id="KW-1185">Reference proteome</keyword>
<evidence type="ECO:0000256" key="5">
    <source>
        <dbReference type="ARBA" id="ARBA00023136"/>
    </source>
</evidence>
<dbReference type="Gene3D" id="1.20.1250.20">
    <property type="entry name" value="MFS general substrate transporter like domains"/>
    <property type="match status" value="1"/>
</dbReference>
<reference evidence="7" key="1">
    <citation type="submission" date="2022-01" db="EMBL/GenBank/DDBJ databases">
        <title>Genome Sequence Resource for Two Populations of Ditylenchus destructor, the Migratory Endoparasitic Phytonematode.</title>
        <authorList>
            <person name="Zhang H."/>
            <person name="Lin R."/>
            <person name="Xie B."/>
        </authorList>
    </citation>
    <scope>NUCLEOTIDE SEQUENCE</scope>
    <source>
        <strain evidence="7">BazhouSP</strain>
    </source>
</reference>
<dbReference type="SUPFAM" id="SSF103473">
    <property type="entry name" value="MFS general substrate transporter"/>
    <property type="match status" value="1"/>
</dbReference>
<keyword evidence="2" id="KW-0813">Transport</keyword>
<dbReference type="GO" id="GO:0022857">
    <property type="term" value="F:transmembrane transporter activity"/>
    <property type="evidence" value="ECO:0007669"/>
    <property type="project" value="InterPro"/>
</dbReference>
<feature type="transmembrane region" description="Helical" evidence="6">
    <location>
        <begin position="224"/>
        <end position="246"/>
    </location>
</feature>
<keyword evidence="3 6" id="KW-0812">Transmembrane</keyword>
<gene>
    <name evidence="7" type="ORF">DdX_13840</name>
</gene>
<feature type="transmembrane region" description="Helical" evidence="6">
    <location>
        <begin position="358"/>
        <end position="378"/>
    </location>
</feature>
<dbReference type="PANTHER" id="PTHR23510">
    <property type="entry name" value="INNER MEMBRANE TRANSPORT PROTEIN YAJR"/>
    <property type="match status" value="1"/>
</dbReference>
<keyword evidence="5 6" id="KW-0472">Membrane</keyword>
<feature type="transmembrane region" description="Helical" evidence="6">
    <location>
        <begin position="113"/>
        <end position="132"/>
    </location>
</feature>
<dbReference type="Proteomes" id="UP001201812">
    <property type="component" value="Unassembled WGS sequence"/>
</dbReference>
<accession>A0AAD4R285</accession>
<name>A0AAD4R285_9BILA</name>
<sequence length="525" mass="58145">MEMKQGPIRKGSALEMPKERPAVFEEKGGMTIQDPEEWRTDWKSIYIVTLVAFVSEVHRHSTAIWPYLKQLDPTATESFNGLLRSTSGSGILISALTAGYVSNKLKDTKWAMIFAKTLAICSCLLFLCIELLKDGRKWAFLAFEFFFGLSIGSANIYKAHVAMASTEADRPRAVGICSLAPGIGFIAGPAISNGILNSSDSKSTIDSTVGSTAVLDEPLSKFDCVAVVVCLFTKAAATITIINFATLGSPYTMTVFQWDSSEAVKYQAIILALVGMHVIAWNLGYIFLNLRERLSERKGIVIALFILLTAYIITYPWPFLANKIAYEHEKSPTSGPNDQKVGCPKDYAWCATTPAVNMYIFLGSIIVTLGMAVPLVQINLDILFSKVLGKMKQGTMQGVFIACGDGLNIILPIIISEVYVLTGPTHIWEAIMVMLSLCLCLWFVFYKRMISNTRRMENYRIRPKKPSQIQWISQEISSFVERSFDEDPSQLERKESLGGPDTTADRTISQNIIQASLALDSKMAY</sequence>
<evidence type="ECO:0000313" key="8">
    <source>
        <dbReference type="Proteomes" id="UP001201812"/>
    </source>
</evidence>
<feature type="transmembrane region" description="Helical" evidence="6">
    <location>
        <begin position="138"/>
        <end position="157"/>
    </location>
</feature>
<keyword evidence="4 6" id="KW-1133">Transmembrane helix</keyword>
<dbReference type="InterPro" id="IPR051068">
    <property type="entry name" value="MFS_Domain-Containing_Protein"/>
</dbReference>
<dbReference type="AlphaFoldDB" id="A0AAD4R285"/>
<evidence type="ECO:0000256" key="4">
    <source>
        <dbReference type="ARBA" id="ARBA00022989"/>
    </source>
</evidence>
<evidence type="ECO:0000256" key="6">
    <source>
        <dbReference type="SAM" id="Phobius"/>
    </source>
</evidence>
<dbReference type="GO" id="GO:0005765">
    <property type="term" value="C:lysosomal membrane"/>
    <property type="evidence" value="ECO:0007669"/>
    <property type="project" value="TreeGrafter"/>
</dbReference>
<feature type="transmembrane region" description="Helical" evidence="6">
    <location>
        <begin position="399"/>
        <end position="421"/>
    </location>
</feature>
<dbReference type="EMBL" id="JAKKPZ010000060">
    <property type="protein sequence ID" value="KAI1705083.1"/>
    <property type="molecule type" value="Genomic_DNA"/>
</dbReference>
<feature type="transmembrane region" description="Helical" evidence="6">
    <location>
        <begin position="427"/>
        <end position="446"/>
    </location>
</feature>
<feature type="transmembrane region" description="Helical" evidence="6">
    <location>
        <begin position="300"/>
        <end position="317"/>
    </location>
</feature>
<organism evidence="7 8">
    <name type="scientific">Ditylenchus destructor</name>
    <dbReference type="NCBI Taxonomy" id="166010"/>
    <lineage>
        <taxon>Eukaryota</taxon>
        <taxon>Metazoa</taxon>
        <taxon>Ecdysozoa</taxon>
        <taxon>Nematoda</taxon>
        <taxon>Chromadorea</taxon>
        <taxon>Rhabditida</taxon>
        <taxon>Tylenchina</taxon>
        <taxon>Tylenchomorpha</taxon>
        <taxon>Sphaerularioidea</taxon>
        <taxon>Anguinidae</taxon>
        <taxon>Anguininae</taxon>
        <taxon>Ditylenchus</taxon>
    </lineage>
</organism>
<dbReference type="Pfam" id="PF07690">
    <property type="entry name" value="MFS_1"/>
    <property type="match status" value="1"/>
</dbReference>
<evidence type="ECO:0000256" key="1">
    <source>
        <dbReference type="ARBA" id="ARBA00004127"/>
    </source>
</evidence>
<comment type="caution">
    <text evidence="7">The sequence shown here is derived from an EMBL/GenBank/DDBJ whole genome shotgun (WGS) entry which is preliminary data.</text>
</comment>
<protein>
    <submittedName>
        <fullName evidence="7">Major facilitator superfamily domain-containing protein</fullName>
    </submittedName>
</protein>
<evidence type="ECO:0000313" key="7">
    <source>
        <dbReference type="EMBL" id="KAI1705083.1"/>
    </source>
</evidence>